<feature type="domain" description="Integrase zinc-binding" evidence="1">
    <location>
        <begin position="90"/>
        <end position="132"/>
    </location>
</feature>
<name>A0A392N2N6_9FABA</name>
<proteinExistence type="predicted"/>
<dbReference type="InterPro" id="IPR041588">
    <property type="entry name" value="Integrase_H2C2"/>
</dbReference>
<dbReference type="EMBL" id="LXQA010024858">
    <property type="protein sequence ID" value="MCH93405.1"/>
    <property type="molecule type" value="Genomic_DNA"/>
</dbReference>
<evidence type="ECO:0000313" key="2">
    <source>
        <dbReference type="EMBL" id="MCH93405.1"/>
    </source>
</evidence>
<protein>
    <submittedName>
        <fullName evidence="2">Putative gypsy/Ty3 element polyprotein</fullName>
    </submittedName>
</protein>
<gene>
    <name evidence="2" type="ORF">A2U01_0014354</name>
</gene>
<comment type="caution">
    <text evidence="2">The sequence shown here is derived from an EMBL/GenBank/DDBJ whole genome shotgun (WGS) entry which is preliminary data.</text>
</comment>
<organism evidence="2 3">
    <name type="scientific">Trifolium medium</name>
    <dbReference type="NCBI Taxonomy" id="97028"/>
    <lineage>
        <taxon>Eukaryota</taxon>
        <taxon>Viridiplantae</taxon>
        <taxon>Streptophyta</taxon>
        <taxon>Embryophyta</taxon>
        <taxon>Tracheophyta</taxon>
        <taxon>Spermatophyta</taxon>
        <taxon>Magnoliopsida</taxon>
        <taxon>eudicotyledons</taxon>
        <taxon>Gunneridae</taxon>
        <taxon>Pentapetalae</taxon>
        <taxon>rosids</taxon>
        <taxon>fabids</taxon>
        <taxon>Fabales</taxon>
        <taxon>Fabaceae</taxon>
        <taxon>Papilionoideae</taxon>
        <taxon>50 kb inversion clade</taxon>
        <taxon>NPAAA clade</taxon>
        <taxon>Hologalegina</taxon>
        <taxon>IRL clade</taxon>
        <taxon>Trifolieae</taxon>
        <taxon>Trifolium</taxon>
    </lineage>
</organism>
<dbReference type="Gene3D" id="1.10.340.70">
    <property type="match status" value="1"/>
</dbReference>
<reference evidence="2 3" key="1">
    <citation type="journal article" date="2018" name="Front. Plant Sci.">
        <title>Red Clover (Trifolium pratense) and Zigzag Clover (T. medium) - A Picture of Genomic Similarities and Differences.</title>
        <authorList>
            <person name="Dluhosova J."/>
            <person name="Istvanek J."/>
            <person name="Nedelnik J."/>
            <person name="Repkova J."/>
        </authorList>
    </citation>
    <scope>NUCLEOTIDE SEQUENCE [LARGE SCALE GENOMIC DNA]</scope>
    <source>
        <strain evidence="3">cv. 10/8</strain>
        <tissue evidence="2">Leaf</tissue>
    </source>
</reference>
<dbReference type="Proteomes" id="UP000265520">
    <property type="component" value="Unassembled WGS sequence"/>
</dbReference>
<accession>A0A392N2N6</accession>
<dbReference type="Pfam" id="PF17921">
    <property type="entry name" value="Integrase_H2C2"/>
    <property type="match status" value="1"/>
</dbReference>
<keyword evidence="3" id="KW-1185">Reference proteome</keyword>
<dbReference type="AlphaFoldDB" id="A0A392N2N6"/>
<evidence type="ECO:0000259" key="1">
    <source>
        <dbReference type="Pfam" id="PF17921"/>
    </source>
</evidence>
<evidence type="ECO:0000313" key="3">
    <source>
        <dbReference type="Proteomes" id="UP000265520"/>
    </source>
</evidence>
<sequence>MGFEFDIQYKEGVFNTSVDALSRKEGAELLVSLIDSNIPSLMDQIKACWDSDANLTKIISELNVDPSTHTKFSWAKGELRRKGKIVVGNNAELKQQIMHWMHNSAAGGHSGRDSTSARIKSLFFWKGLVKDV</sequence>